<sequence>MPTFRIYLDHSKADQSRVLIDQAWPMMRAAAMEAFDVPAGVCKLSVIRVENDPDTCPISVEISFLEKSGRTPEKTGLICDATFEAIRSLTGISPFVGASMRAPETFVFRK</sequence>
<protein>
    <submittedName>
        <fullName evidence="1">Uncharacterized protein</fullName>
    </submittedName>
</protein>
<dbReference type="RefSeq" id="WP_128489023.1">
    <property type="nucleotide sequence ID" value="NZ_JBHLXB010000003.1"/>
</dbReference>
<reference evidence="1 2" key="1">
    <citation type="journal article" date="2015" name="Int. J. Syst. Evol. Microbiol.">
        <title>Gemmobacter intermedius sp. nov., isolated from a white stork (Ciconia ciconia).</title>
        <authorList>
            <person name="Kampfer P."/>
            <person name="Jerzak L."/>
            <person name="Wilharm G."/>
            <person name="Golke J."/>
            <person name="Busse H.J."/>
            <person name="Glaeser S.P."/>
        </authorList>
    </citation>
    <scope>NUCLEOTIDE SEQUENCE [LARGE SCALE GENOMIC DNA]</scope>
    <source>
        <strain evidence="1 2">119/4</strain>
    </source>
</reference>
<gene>
    <name evidence="1" type="ORF">EP867_10745</name>
</gene>
<evidence type="ECO:0000313" key="1">
    <source>
        <dbReference type="EMBL" id="RWY40958.1"/>
    </source>
</evidence>
<name>A0A3S3UBP4_9RHOB</name>
<comment type="caution">
    <text evidence="1">The sequence shown here is derived from an EMBL/GenBank/DDBJ whole genome shotgun (WGS) entry which is preliminary data.</text>
</comment>
<keyword evidence="2" id="KW-1185">Reference proteome</keyword>
<accession>A0A3S3UBP4</accession>
<dbReference type="Proteomes" id="UP000287168">
    <property type="component" value="Unassembled WGS sequence"/>
</dbReference>
<dbReference type="OrthoDB" id="7774694at2"/>
<dbReference type="EMBL" id="SBLC01000013">
    <property type="protein sequence ID" value="RWY40958.1"/>
    <property type="molecule type" value="Genomic_DNA"/>
</dbReference>
<evidence type="ECO:0000313" key="2">
    <source>
        <dbReference type="Proteomes" id="UP000287168"/>
    </source>
</evidence>
<dbReference type="AlphaFoldDB" id="A0A3S3UBP4"/>
<proteinExistence type="predicted"/>
<organism evidence="1 2">
    <name type="scientific">Falsigemmobacter intermedius</name>
    <dbReference type="NCBI Taxonomy" id="1553448"/>
    <lineage>
        <taxon>Bacteria</taxon>
        <taxon>Pseudomonadati</taxon>
        <taxon>Pseudomonadota</taxon>
        <taxon>Alphaproteobacteria</taxon>
        <taxon>Rhodobacterales</taxon>
        <taxon>Paracoccaceae</taxon>
        <taxon>Falsigemmobacter</taxon>
    </lineage>
</organism>